<evidence type="ECO:0000313" key="3">
    <source>
        <dbReference type="Proteomes" id="UP000774750"/>
    </source>
</evidence>
<dbReference type="EMBL" id="JACJKY010000024">
    <property type="protein sequence ID" value="MBM6921734.1"/>
    <property type="molecule type" value="Genomic_DNA"/>
</dbReference>
<name>A0A938X922_9FIRM</name>
<keyword evidence="1" id="KW-0472">Membrane</keyword>
<evidence type="ECO:0000256" key="1">
    <source>
        <dbReference type="SAM" id="Phobius"/>
    </source>
</evidence>
<feature type="transmembrane region" description="Helical" evidence="1">
    <location>
        <begin position="79"/>
        <end position="96"/>
    </location>
</feature>
<proteinExistence type="predicted"/>
<dbReference type="RefSeq" id="WP_204447938.1">
    <property type="nucleotide sequence ID" value="NZ_JACJKY010000024.1"/>
</dbReference>
<feature type="transmembrane region" description="Helical" evidence="1">
    <location>
        <begin position="141"/>
        <end position="170"/>
    </location>
</feature>
<accession>A0A938X922</accession>
<comment type="caution">
    <text evidence="2">The sequence shown here is derived from an EMBL/GenBank/DDBJ whole genome shotgun (WGS) entry which is preliminary data.</text>
</comment>
<dbReference type="AlphaFoldDB" id="A0A938X922"/>
<feature type="transmembrane region" description="Helical" evidence="1">
    <location>
        <begin position="58"/>
        <end position="73"/>
    </location>
</feature>
<dbReference type="Proteomes" id="UP000774750">
    <property type="component" value="Unassembled WGS sequence"/>
</dbReference>
<feature type="transmembrane region" description="Helical" evidence="1">
    <location>
        <begin position="108"/>
        <end position="129"/>
    </location>
</feature>
<sequence length="180" mass="20016">MNANNRISMRAALGGIICALSLVCMFLSGVFPFAEYTCPALAGIVLIVLVLEFGRKTAWIAYGAVALLSLFITPNKESAMLFLVFLGYYPIAKSCFEQLKSRTAEWVLKFLLFNVSCAAGYAVLIFLFGMQELLSEMSMGFAWGIAVFWIAANGVFLIYDFALSRLVFIYQTVIRPKIRL</sequence>
<reference evidence="2" key="2">
    <citation type="journal article" date="2021" name="Sci. Rep.">
        <title>The distribution of antibiotic resistance genes in chicken gut microbiota commensals.</title>
        <authorList>
            <person name="Juricova H."/>
            <person name="Matiasovicova J."/>
            <person name="Kubasova T."/>
            <person name="Cejkova D."/>
            <person name="Rychlik I."/>
        </authorList>
    </citation>
    <scope>NUCLEOTIDE SEQUENCE</scope>
    <source>
        <strain evidence="2">An559</strain>
    </source>
</reference>
<organism evidence="2 3">
    <name type="scientific">Merdimmobilis hominis</name>
    <dbReference type="NCBI Taxonomy" id="2897707"/>
    <lineage>
        <taxon>Bacteria</taxon>
        <taxon>Bacillati</taxon>
        <taxon>Bacillota</taxon>
        <taxon>Clostridia</taxon>
        <taxon>Eubacteriales</taxon>
        <taxon>Oscillospiraceae</taxon>
        <taxon>Merdimmobilis</taxon>
    </lineage>
</organism>
<feature type="transmembrane region" description="Helical" evidence="1">
    <location>
        <begin position="34"/>
        <end position="51"/>
    </location>
</feature>
<keyword evidence="1" id="KW-0812">Transmembrane</keyword>
<keyword evidence="3" id="KW-1185">Reference proteome</keyword>
<evidence type="ECO:0000313" key="2">
    <source>
        <dbReference type="EMBL" id="MBM6921734.1"/>
    </source>
</evidence>
<reference evidence="2" key="1">
    <citation type="submission" date="2020-08" db="EMBL/GenBank/DDBJ databases">
        <authorList>
            <person name="Cejkova D."/>
            <person name="Kubasova T."/>
            <person name="Jahodarova E."/>
            <person name="Rychlik I."/>
        </authorList>
    </citation>
    <scope>NUCLEOTIDE SEQUENCE</scope>
    <source>
        <strain evidence="2">An559</strain>
    </source>
</reference>
<gene>
    <name evidence="2" type="ORF">H6A12_11295</name>
</gene>
<keyword evidence="1" id="KW-1133">Transmembrane helix</keyword>
<feature type="transmembrane region" description="Helical" evidence="1">
    <location>
        <begin position="7"/>
        <end position="28"/>
    </location>
</feature>
<protein>
    <submittedName>
        <fullName evidence="2">Uncharacterized protein</fullName>
    </submittedName>
</protein>